<dbReference type="HOGENOM" id="CLU_023205_10_1_1"/>
<name>A0A0C3AXH7_9AGAM</name>
<dbReference type="PANTHER" id="PTHR43827:SF8">
    <property type="entry name" value="ALDO_KETO REDUCTASE FAMILY PROTEIN"/>
    <property type="match status" value="1"/>
</dbReference>
<dbReference type="PRINTS" id="PR00069">
    <property type="entry name" value="ALDKETRDTASE"/>
</dbReference>
<sequence length="275" mass="31390">MNKLRPNIIYGTAWKVEQTTQLVINAFLQGFRAVDTACQPKHYREDLVGEALETLRTKHNLQREGYCVQTKFTPIGGQDLNKPLPYNPRDSIPDQIKASLAKSLRNLRTSYVDSYLLHSPLRTIDANLEAWRTLIVAQDEGTVRKIGISNVYDVRVLVALGQLRKVQIVQNRWYEGNNWDREVWRYCRDNDIEYQSFWTLTGSPGLLAHPAVPMAANTLDVTPAQIIFKLVQLHGIVPLTGTSSELHMQQDLAAERITFEGVEEEIKTITKFIWG</sequence>
<dbReference type="OrthoDB" id="5357513at2759"/>
<protein>
    <recommendedName>
        <fullName evidence="1">NADP-dependent oxidoreductase domain-containing protein</fullName>
    </recommendedName>
</protein>
<dbReference type="InterPro" id="IPR036812">
    <property type="entry name" value="NAD(P)_OxRdtase_dom_sf"/>
</dbReference>
<dbReference type="InterPro" id="IPR020471">
    <property type="entry name" value="AKR"/>
</dbReference>
<dbReference type="GO" id="GO:0016491">
    <property type="term" value="F:oxidoreductase activity"/>
    <property type="evidence" value="ECO:0007669"/>
    <property type="project" value="InterPro"/>
</dbReference>
<reference evidence="2 3" key="1">
    <citation type="submission" date="2014-04" db="EMBL/GenBank/DDBJ databases">
        <authorList>
            <consortium name="DOE Joint Genome Institute"/>
            <person name="Kuo A."/>
            <person name="Kohler A."/>
            <person name="Nagy L.G."/>
            <person name="Floudas D."/>
            <person name="Copeland A."/>
            <person name="Barry K.W."/>
            <person name="Cichocki N."/>
            <person name="Veneault-Fourrey C."/>
            <person name="LaButti K."/>
            <person name="Lindquist E.A."/>
            <person name="Lipzen A."/>
            <person name="Lundell T."/>
            <person name="Morin E."/>
            <person name="Murat C."/>
            <person name="Sun H."/>
            <person name="Tunlid A."/>
            <person name="Henrissat B."/>
            <person name="Grigoriev I.V."/>
            <person name="Hibbett D.S."/>
            <person name="Martin F."/>
            <person name="Nordberg H.P."/>
            <person name="Cantor M.N."/>
            <person name="Hua S.X."/>
        </authorList>
    </citation>
    <scope>NUCLEOTIDE SEQUENCE [LARGE SCALE GENOMIC DNA]</scope>
    <source>
        <strain evidence="2 3">Foug A</strain>
    </source>
</reference>
<evidence type="ECO:0000313" key="3">
    <source>
        <dbReference type="Proteomes" id="UP000053989"/>
    </source>
</evidence>
<dbReference type="Proteomes" id="UP000053989">
    <property type="component" value="Unassembled WGS sequence"/>
</dbReference>
<organism evidence="2 3">
    <name type="scientific">Scleroderma citrinum Foug A</name>
    <dbReference type="NCBI Taxonomy" id="1036808"/>
    <lineage>
        <taxon>Eukaryota</taxon>
        <taxon>Fungi</taxon>
        <taxon>Dikarya</taxon>
        <taxon>Basidiomycota</taxon>
        <taxon>Agaricomycotina</taxon>
        <taxon>Agaricomycetes</taxon>
        <taxon>Agaricomycetidae</taxon>
        <taxon>Boletales</taxon>
        <taxon>Sclerodermatineae</taxon>
        <taxon>Sclerodermataceae</taxon>
        <taxon>Scleroderma</taxon>
    </lineage>
</organism>
<feature type="domain" description="NADP-dependent oxidoreductase" evidence="1">
    <location>
        <begin position="17"/>
        <end position="202"/>
    </location>
</feature>
<keyword evidence="3" id="KW-1185">Reference proteome</keyword>
<dbReference type="InParanoid" id="A0A0C3AXH7"/>
<proteinExistence type="predicted"/>
<evidence type="ECO:0000313" key="2">
    <source>
        <dbReference type="EMBL" id="KIM69672.1"/>
    </source>
</evidence>
<evidence type="ECO:0000259" key="1">
    <source>
        <dbReference type="Pfam" id="PF00248"/>
    </source>
</evidence>
<dbReference type="EMBL" id="KN822006">
    <property type="protein sequence ID" value="KIM69672.1"/>
    <property type="molecule type" value="Genomic_DNA"/>
</dbReference>
<dbReference type="AlphaFoldDB" id="A0A0C3AXH7"/>
<dbReference type="STRING" id="1036808.A0A0C3AXH7"/>
<dbReference type="SUPFAM" id="SSF51430">
    <property type="entry name" value="NAD(P)-linked oxidoreductase"/>
    <property type="match status" value="1"/>
</dbReference>
<dbReference type="Gene3D" id="3.20.20.100">
    <property type="entry name" value="NADP-dependent oxidoreductase domain"/>
    <property type="match status" value="1"/>
</dbReference>
<accession>A0A0C3AXH7</accession>
<gene>
    <name evidence="2" type="ORF">SCLCIDRAFT_1208170</name>
</gene>
<dbReference type="InterPro" id="IPR023210">
    <property type="entry name" value="NADP_OxRdtase_dom"/>
</dbReference>
<dbReference type="CDD" id="cd19071">
    <property type="entry name" value="AKR_AKR1-5-like"/>
    <property type="match status" value="1"/>
</dbReference>
<dbReference type="Pfam" id="PF00248">
    <property type="entry name" value="Aldo_ket_red"/>
    <property type="match status" value="1"/>
</dbReference>
<dbReference type="PANTHER" id="PTHR43827">
    <property type="entry name" value="2,5-DIKETO-D-GLUCONIC ACID REDUCTASE"/>
    <property type="match status" value="1"/>
</dbReference>
<reference evidence="3" key="2">
    <citation type="submission" date="2015-01" db="EMBL/GenBank/DDBJ databases">
        <title>Evolutionary Origins and Diversification of the Mycorrhizal Mutualists.</title>
        <authorList>
            <consortium name="DOE Joint Genome Institute"/>
            <consortium name="Mycorrhizal Genomics Consortium"/>
            <person name="Kohler A."/>
            <person name="Kuo A."/>
            <person name="Nagy L.G."/>
            <person name="Floudas D."/>
            <person name="Copeland A."/>
            <person name="Barry K.W."/>
            <person name="Cichocki N."/>
            <person name="Veneault-Fourrey C."/>
            <person name="LaButti K."/>
            <person name="Lindquist E.A."/>
            <person name="Lipzen A."/>
            <person name="Lundell T."/>
            <person name="Morin E."/>
            <person name="Murat C."/>
            <person name="Riley R."/>
            <person name="Ohm R."/>
            <person name="Sun H."/>
            <person name="Tunlid A."/>
            <person name="Henrissat B."/>
            <person name="Grigoriev I.V."/>
            <person name="Hibbett D.S."/>
            <person name="Martin F."/>
        </authorList>
    </citation>
    <scope>NUCLEOTIDE SEQUENCE [LARGE SCALE GENOMIC DNA]</scope>
    <source>
        <strain evidence="3">Foug A</strain>
    </source>
</reference>